<feature type="domain" description="Beta-lactamase-related" evidence="1">
    <location>
        <begin position="35"/>
        <end position="371"/>
    </location>
</feature>
<dbReference type="InterPro" id="IPR012338">
    <property type="entry name" value="Beta-lactam/transpept-like"/>
</dbReference>
<dbReference type="AlphaFoldDB" id="A0A382AC33"/>
<sequence>MRFNGYKIALIVLMISPTFNSFYASDFKSFSSKVDAIFKETNTDSRPGCAVGVIKDNQYIHNAGYGMANLEHGIKITPDSIFRIASVSKQFTAMAIALLEEKNLLSFDDPMDKHIPNLIDYQETVTIKHMIHHFSGLGDYEVSSYPNRFKNAVGEEFRWGNEDYMSNNEFYEMIKTLPLIMKPETKFHYSNTGYALLSLVVENVSGSSLREFAEKEIFRPLGMNASLFNDNVNLIVKNRADGYSPIKRQPGKYEINMTNLSWVGDGGVYTSINDFIKWDQNFYDNKLGAATPSLIKTMEQTFLETKVKKRNQTLSREREGQHTYAFAQNLAYYNGYKRWSHSGSWVAYNSHYTRFPEIRFSVVVFCNTEEISATAVSDEIIDLYFQENKDL</sequence>
<organism evidence="2">
    <name type="scientific">marine metagenome</name>
    <dbReference type="NCBI Taxonomy" id="408172"/>
    <lineage>
        <taxon>unclassified sequences</taxon>
        <taxon>metagenomes</taxon>
        <taxon>ecological metagenomes</taxon>
    </lineage>
</organism>
<protein>
    <recommendedName>
        <fullName evidence="1">Beta-lactamase-related domain-containing protein</fullName>
    </recommendedName>
</protein>
<dbReference type="EMBL" id="UINC01024780">
    <property type="protein sequence ID" value="SVA99118.1"/>
    <property type="molecule type" value="Genomic_DNA"/>
</dbReference>
<evidence type="ECO:0000313" key="2">
    <source>
        <dbReference type="EMBL" id="SVA99118.1"/>
    </source>
</evidence>
<accession>A0A382AC33</accession>
<name>A0A382AC33_9ZZZZ</name>
<gene>
    <name evidence="2" type="ORF">METZ01_LOCUS151972</name>
</gene>
<reference evidence="2" key="1">
    <citation type="submission" date="2018-05" db="EMBL/GenBank/DDBJ databases">
        <authorList>
            <person name="Lanie J.A."/>
            <person name="Ng W.-L."/>
            <person name="Kazmierczak K.M."/>
            <person name="Andrzejewski T.M."/>
            <person name="Davidsen T.M."/>
            <person name="Wayne K.J."/>
            <person name="Tettelin H."/>
            <person name="Glass J.I."/>
            <person name="Rusch D."/>
            <person name="Podicherti R."/>
            <person name="Tsui H.-C.T."/>
            <person name="Winkler M.E."/>
        </authorList>
    </citation>
    <scope>NUCLEOTIDE SEQUENCE</scope>
</reference>
<dbReference type="PANTHER" id="PTHR46825">
    <property type="entry name" value="D-ALANYL-D-ALANINE-CARBOXYPEPTIDASE/ENDOPEPTIDASE AMPH"/>
    <property type="match status" value="1"/>
</dbReference>
<proteinExistence type="predicted"/>
<dbReference type="PANTHER" id="PTHR46825:SF9">
    <property type="entry name" value="BETA-LACTAMASE-RELATED DOMAIN-CONTAINING PROTEIN"/>
    <property type="match status" value="1"/>
</dbReference>
<evidence type="ECO:0000259" key="1">
    <source>
        <dbReference type="Pfam" id="PF00144"/>
    </source>
</evidence>
<dbReference type="Pfam" id="PF00144">
    <property type="entry name" value="Beta-lactamase"/>
    <property type="match status" value="1"/>
</dbReference>
<dbReference type="InterPro" id="IPR001466">
    <property type="entry name" value="Beta-lactam-related"/>
</dbReference>
<dbReference type="Gene3D" id="3.40.710.10">
    <property type="entry name" value="DD-peptidase/beta-lactamase superfamily"/>
    <property type="match status" value="1"/>
</dbReference>
<dbReference type="SUPFAM" id="SSF56601">
    <property type="entry name" value="beta-lactamase/transpeptidase-like"/>
    <property type="match status" value="1"/>
</dbReference>
<dbReference type="InterPro" id="IPR050491">
    <property type="entry name" value="AmpC-like"/>
</dbReference>